<keyword evidence="3 6" id="KW-1133">Transmembrane helix</keyword>
<evidence type="ECO:0000313" key="9">
    <source>
        <dbReference type="Proteomes" id="UP000515297"/>
    </source>
</evidence>
<protein>
    <submittedName>
        <fullName evidence="8">TonB family protein</fullName>
    </submittedName>
</protein>
<dbReference type="SUPFAM" id="SSF74653">
    <property type="entry name" value="TolA/TonB C-terminal domain"/>
    <property type="match status" value="1"/>
</dbReference>
<evidence type="ECO:0000259" key="7">
    <source>
        <dbReference type="Pfam" id="PF03544"/>
    </source>
</evidence>
<dbReference type="Proteomes" id="UP000515297">
    <property type="component" value="Chromosome"/>
</dbReference>
<feature type="domain" description="TonB C-terminal" evidence="7">
    <location>
        <begin position="164"/>
        <end position="231"/>
    </location>
</feature>
<gene>
    <name evidence="8" type="ORF">H4O24_01020</name>
</gene>
<dbReference type="InterPro" id="IPR037682">
    <property type="entry name" value="TonB_C"/>
</dbReference>
<dbReference type="RefSeq" id="WP_185884444.1">
    <property type="nucleotide sequence ID" value="NZ_CP060052.1"/>
</dbReference>
<feature type="transmembrane region" description="Helical" evidence="6">
    <location>
        <begin position="19"/>
        <end position="37"/>
    </location>
</feature>
<evidence type="ECO:0000256" key="5">
    <source>
        <dbReference type="SAM" id="MobiDB-lite"/>
    </source>
</evidence>
<name>A0A7G6VUB4_9SPHN</name>
<dbReference type="AlphaFoldDB" id="A0A7G6VUB4"/>
<dbReference type="Pfam" id="PF03544">
    <property type="entry name" value="TonB_C"/>
    <property type="match status" value="1"/>
</dbReference>
<feature type="region of interest" description="Disordered" evidence="5">
    <location>
        <begin position="57"/>
        <end position="150"/>
    </location>
</feature>
<keyword evidence="2 6" id="KW-0812">Transmembrane</keyword>
<dbReference type="Gene3D" id="3.30.1150.10">
    <property type="match status" value="1"/>
</dbReference>
<evidence type="ECO:0000256" key="4">
    <source>
        <dbReference type="ARBA" id="ARBA00023136"/>
    </source>
</evidence>
<keyword evidence="4 6" id="KW-0472">Membrane</keyword>
<feature type="compositionally biased region" description="Gly residues" evidence="5">
    <location>
        <begin position="125"/>
        <end position="149"/>
    </location>
</feature>
<dbReference type="InterPro" id="IPR006260">
    <property type="entry name" value="TonB/TolA_C"/>
</dbReference>
<feature type="compositionally biased region" description="Pro residues" evidence="5">
    <location>
        <begin position="61"/>
        <end position="70"/>
    </location>
</feature>
<evidence type="ECO:0000256" key="3">
    <source>
        <dbReference type="ARBA" id="ARBA00022989"/>
    </source>
</evidence>
<dbReference type="EMBL" id="CP060052">
    <property type="protein sequence ID" value="QNE05329.1"/>
    <property type="molecule type" value="Genomic_DNA"/>
</dbReference>
<proteinExistence type="predicted"/>
<evidence type="ECO:0000313" key="8">
    <source>
        <dbReference type="EMBL" id="QNE05329.1"/>
    </source>
</evidence>
<dbReference type="GO" id="GO:0055085">
    <property type="term" value="P:transmembrane transport"/>
    <property type="evidence" value="ECO:0007669"/>
    <property type="project" value="InterPro"/>
</dbReference>
<dbReference type="GO" id="GO:0016020">
    <property type="term" value="C:membrane"/>
    <property type="evidence" value="ECO:0007669"/>
    <property type="project" value="UniProtKB-SubCell"/>
</dbReference>
<feature type="compositionally biased region" description="Pro residues" evidence="5">
    <location>
        <begin position="81"/>
        <end position="110"/>
    </location>
</feature>
<evidence type="ECO:0000256" key="6">
    <source>
        <dbReference type="SAM" id="Phobius"/>
    </source>
</evidence>
<organism evidence="8 9">
    <name type="scientific">Croceicoccus marinus</name>
    <dbReference type="NCBI Taxonomy" id="450378"/>
    <lineage>
        <taxon>Bacteria</taxon>
        <taxon>Pseudomonadati</taxon>
        <taxon>Pseudomonadota</taxon>
        <taxon>Alphaproteobacteria</taxon>
        <taxon>Sphingomonadales</taxon>
        <taxon>Erythrobacteraceae</taxon>
        <taxon>Croceicoccus</taxon>
    </lineage>
</organism>
<dbReference type="NCBIfam" id="TIGR01352">
    <property type="entry name" value="tonB_Cterm"/>
    <property type="match status" value="1"/>
</dbReference>
<evidence type="ECO:0000256" key="1">
    <source>
        <dbReference type="ARBA" id="ARBA00004167"/>
    </source>
</evidence>
<accession>A0A7G6VUB4</accession>
<evidence type="ECO:0000256" key="2">
    <source>
        <dbReference type="ARBA" id="ARBA00022692"/>
    </source>
</evidence>
<comment type="subcellular location">
    <subcellularLocation>
        <location evidence="1">Membrane</location>
        <topology evidence="1">Single-pass membrane protein</topology>
    </subcellularLocation>
</comment>
<sequence>MTPASNNPARRRQTRRQRIAVIAVVALLHLGGIYALLRAFDIDVIPESARSIMAFDVELPPASPPPPPPEPEPEPEGAAAPPAPKAEPIPKAAPPPKLAVKPDPPLPPVPAQGSETRSGAAEEGTGSGGGGIGSGTGSGGSGSGPGGGLAQKAVKIAGDIVDARDYPRSGSRARSGTSVTVYFTVGVDGVPRNCRVARPSGDPEADRITCRLIEQRFRYRPALDRDGNPVADTTGWRQSFFLNS</sequence>
<reference evidence="8 9" key="1">
    <citation type="submission" date="2020-08" db="EMBL/GenBank/DDBJ databases">
        <authorList>
            <person name="Liu G."/>
            <person name="Sun C."/>
        </authorList>
    </citation>
    <scope>NUCLEOTIDE SEQUENCE [LARGE SCALE GENOMIC DNA]</scope>
    <source>
        <strain evidence="8 9">OT19</strain>
    </source>
</reference>